<feature type="region of interest" description="Disordered" evidence="1">
    <location>
        <begin position="1"/>
        <end position="108"/>
    </location>
</feature>
<name>A0A858R384_9PROT</name>
<evidence type="ECO:0000313" key="3">
    <source>
        <dbReference type="EMBL" id="QJE71854.1"/>
    </source>
</evidence>
<feature type="region of interest" description="Disordered" evidence="1">
    <location>
        <begin position="123"/>
        <end position="165"/>
    </location>
</feature>
<dbReference type="AlphaFoldDB" id="A0A858R384"/>
<dbReference type="KEGG" id="acru:HHL28_00870"/>
<sequence length="195" mass="20252">MAETPRAGGRPRTYDDQQREGAPRPPDGPSTSNSPGVVGPTGHSHARGDSQGTARIADDTGPQVPTTLEKHPDELAPPFEETPMGPPPSGPGTDPWPGARAQQARHMHDHGMYRDKIAVSDPAATPLGTDSEAAGHHVPEGSIEPVAPMNAPAENNHTPDGHARGEVPQRSTAIVWTLGAVIGAIVLGLIVLAMT</sequence>
<evidence type="ECO:0000313" key="4">
    <source>
        <dbReference type="Proteomes" id="UP000501891"/>
    </source>
</evidence>
<keyword evidence="2" id="KW-1133">Transmembrane helix</keyword>
<gene>
    <name evidence="3" type="ORF">HHL28_00870</name>
</gene>
<keyword evidence="2" id="KW-0472">Membrane</keyword>
<accession>A0A858R384</accession>
<keyword evidence="2" id="KW-0812">Transmembrane</keyword>
<feature type="transmembrane region" description="Helical" evidence="2">
    <location>
        <begin position="173"/>
        <end position="194"/>
    </location>
</feature>
<organism evidence="3 4">
    <name type="scientific">Aerophototrophica crusticola</name>
    <dbReference type="NCBI Taxonomy" id="1709002"/>
    <lineage>
        <taxon>Bacteria</taxon>
        <taxon>Pseudomonadati</taxon>
        <taxon>Pseudomonadota</taxon>
        <taxon>Alphaproteobacteria</taxon>
        <taxon>Rhodospirillales</taxon>
        <taxon>Rhodospirillaceae</taxon>
        <taxon>Aerophototrophica</taxon>
    </lineage>
</organism>
<keyword evidence="4" id="KW-1185">Reference proteome</keyword>
<reference evidence="3" key="1">
    <citation type="submission" date="2020-04" db="EMBL/GenBank/DDBJ databases">
        <title>A desert anoxygenic phototrophic bacterium fixes CO2 using RubisCO under aerobic conditions.</title>
        <authorList>
            <person name="Tang K."/>
        </authorList>
    </citation>
    <scope>NUCLEOTIDE SEQUENCE [LARGE SCALE GENOMIC DNA]</scope>
    <source>
        <strain evidence="3">MIMtkB3</strain>
    </source>
</reference>
<dbReference type="EMBL" id="CP051775">
    <property type="protein sequence ID" value="QJE71854.1"/>
    <property type="molecule type" value="Genomic_DNA"/>
</dbReference>
<dbReference type="Proteomes" id="UP000501891">
    <property type="component" value="Chromosome"/>
</dbReference>
<evidence type="ECO:0000256" key="1">
    <source>
        <dbReference type="SAM" id="MobiDB-lite"/>
    </source>
</evidence>
<proteinExistence type="predicted"/>
<evidence type="ECO:0000256" key="2">
    <source>
        <dbReference type="SAM" id="Phobius"/>
    </source>
</evidence>
<protein>
    <submittedName>
        <fullName evidence="3">Uncharacterized protein</fullName>
    </submittedName>
</protein>
<feature type="compositionally biased region" description="Basic and acidic residues" evidence="1">
    <location>
        <begin position="12"/>
        <end position="22"/>
    </location>
</feature>